<protein>
    <submittedName>
        <fullName evidence="1">DUF4317 family protein</fullName>
    </submittedName>
</protein>
<reference evidence="1" key="1">
    <citation type="submission" date="2019-04" db="EMBL/GenBank/DDBJ databases">
        <title>Evolution of Biomass-Degrading Anaerobic Consortia Revealed by Metagenomics.</title>
        <authorList>
            <person name="Peng X."/>
        </authorList>
    </citation>
    <scope>NUCLEOTIDE SEQUENCE</scope>
    <source>
        <strain evidence="1">SIG254</strain>
    </source>
</reference>
<feature type="non-terminal residue" evidence="1">
    <location>
        <position position="179"/>
    </location>
</feature>
<organism evidence="1 2">
    <name type="scientific">Clostridium sulfidigenes</name>
    <dbReference type="NCBI Taxonomy" id="318464"/>
    <lineage>
        <taxon>Bacteria</taxon>
        <taxon>Bacillati</taxon>
        <taxon>Bacillota</taxon>
        <taxon>Clostridia</taxon>
        <taxon>Eubacteriales</taxon>
        <taxon>Clostridiaceae</taxon>
        <taxon>Clostridium</taxon>
    </lineage>
</organism>
<dbReference type="Proteomes" id="UP000768462">
    <property type="component" value="Unassembled WGS sequence"/>
</dbReference>
<accession>A0A927W987</accession>
<dbReference type="AlphaFoldDB" id="A0A927W987"/>
<gene>
    <name evidence="1" type="ORF">E7215_10360</name>
</gene>
<evidence type="ECO:0000313" key="1">
    <source>
        <dbReference type="EMBL" id="MBE6060556.1"/>
    </source>
</evidence>
<name>A0A927W987_9CLOT</name>
<dbReference type="Pfam" id="PF14199">
    <property type="entry name" value="DUF4317"/>
    <property type="match status" value="1"/>
</dbReference>
<comment type="caution">
    <text evidence="1">The sequence shown here is derived from an EMBL/GenBank/DDBJ whole genome shotgun (WGS) entry which is preliminary data.</text>
</comment>
<proteinExistence type="predicted"/>
<dbReference type="InterPro" id="IPR025466">
    <property type="entry name" value="DUF4317"/>
</dbReference>
<sequence>MRKKDILELKRRLKKDHCTFTKLCGCYVNGEKNIILKFRESFLNLDEDEYFKYLEIAKKVLSGTIGNNILVLNFPINEDYVNERQISLMQLKKSQLKDDALLDNFYNLIIDNYDFTGNFIILVFHDAYDVITKTTDNAKLDESEEVYEYVLCAICPVSLSEPGLRYFEEENKIKARIRD</sequence>
<dbReference type="EMBL" id="SVCM01000120">
    <property type="protein sequence ID" value="MBE6060556.1"/>
    <property type="molecule type" value="Genomic_DNA"/>
</dbReference>
<evidence type="ECO:0000313" key="2">
    <source>
        <dbReference type="Proteomes" id="UP000768462"/>
    </source>
</evidence>